<dbReference type="AlphaFoldDB" id="A0A2M4DPN4"/>
<organism evidence="2">
    <name type="scientific">Anopheles darlingi</name>
    <name type="common">Mosquito</name>
    <dbReference type="NCBI Taxonomy" id="43151"/>
    <lineage>
        <taxon>Eukaryota</taxon>
        <taxon>Metazoa</taxon>
        <taxon>Ecdysozoa</taxon>
        <taxon>Arthropoda</taxon>
        <taxon>Hexapoda</taxon>
        <taxon>Insecta</taxon>
        <taxon>Pterygota</taxon>
        <taxon>Neoptera</taxon>
        <taxon>Endopterygota</taxon>
        <taxon>Diptera</taxon>
        <taxon>Nematocera</taxon>
        <taxon>Culicoidea</taxon>
        <taxon>Culicidae</taxon>
        <taxon>Anophelinae</taxon>
        <taxon>Anopheles</taxon>
    </lineage>
</organism>
<keyword evidence="1" id="KW-0732">Signal</keyword>
<evidence type="ECO:0000256" key="1">
    <source>
        <dbReference type="SAM" id="SignalP"/>
    </source>
</evidence>
<evidence type="ECO:0000313" key="2">
    <source>
        <dbReference type="EMBL" id="MBW79517.1"/>
    </source>
</evidence>
<accession>A0A2M4DPN4</accession>
<sequence length="81" mass="9643">MSAGSALRSLRIFRLNLDLLFFLAFLSRAPPSLQLRHRHALSHNIQTHTHRHTHTNYQTQENFVPLRRSSYDFEGIRQCKW</sequence>
<feature type="signal peptide" evidence="1">
    <location>
        <begin position="1"/>
        <end position="34"/>
    </location>
</feature>
<dbReference type="EMBL" id="GGFL01015339">
    <property type="protein sequence ID" value="MBW79517.1"/>
    <property type="molecule type" value="Transcribed_RNA"/>
</dbReference>
<reference evidence="2" key="1">
    <citation type="submission" date="2018-01" db="EMBL/GenBank/DDBJ databases">
        <title>An insight into the sialome of Amazonian anophelines.</title>
        <authorList>
            <person name="Ribeiro J.M."/>
            <person name="Scarpassa V."/>
            <person name="Calvo E."/>
        </authorList>
    </citation>
    <scope>NUCLEOTIDE SEQUENCE</scope>
</reference>
<proteinExistence type="predicted"/>
<name>A0A2M4DPN4_ANODA</name>
<protein>
    <submittedName>
        <fullName evidence="2">Putative secreted protein</fullName>
    </submittedName>
</protein>
<feature type="chain" id="PRO_5014960671" evidence="1">
    <location>
        <begin position="35"/>
        <end position="81"/>
    </location>
</feature>